<evidence type="ECO:0000256" key="1">
    <source>
        <dbReference type="ARBA" id="ARBA00001478"/>
    </source>
</evidence>
<evidence type="ECO:0000256" key="5">
    <source>
        <dbReference type="ARBA" id="ARBA00022676"/>
    </source>
</evidence>
<comment type="catalytic activity">
    <reaction evidence="1 8">
        <text>[(1-&gt;4)-alpha-D-glucosyl](n) + ADP-alpha-D-glucose = [(1-&gt;4)-alpha-D-glucosyl](n+1) + ADP + H(+)</text>
        <dbReference type="Rhea" id="RHEA:18189"/>
        <dbReference type="Rhea" id="RHEA-COMP:9584"/>
        <dbReference type="Rhea" id="RHEA-COMP:9587"/>
        <dbReference type="ChEBI" id="CHEBI:15378"/>
        <dbReference type="ChEBI" id="CHEBI:15444"/>
        <dbReference type="ChEBI" id="CHEBI:57498"/>
        <dbReference type="ChEBI" id="CHEBI:456216"/>
        <dbReference type="EC" id="2.4.1.21"/>
    </reaction>
</comment>
<dbReference type="HAMAP" id="MF_00484">
    <property type="entry name" value="Glycogen_synth"/>
    <property type="match status" value="1"/>
</dbReference>
<dbReference type="InterPro" id="IPR001296">
    <property type="entry name" value="Glyco_trans_1"/>
</dbReference>
<dbReference type="Gene3D" id="3.40.50.2000">
    <property type="entry name" value="Glycogen Phosphorylase B"/>
    <property type="match status" value="2"/>
</dbReference>
<evidence type="ECO:0000256" key="3">
    <source>
        <dbReference type="ARBA" id="ARBA00004964"/>
    </source>
</evidence>
<comment type="similarity">
    <text evidence="4 8">Belongs to the glycosyltransferase 1 family. Bacterial/plant glycogen synthase subfamily.</text>
</comment>
<dbReference type="GO" id="GO:0009011">
    <property type="term" value="F:alpha-1,4-glucan glucosyltransferase (ADP-glucose donor) activity"/>
    <property type="evidence" value="ECO:0007669"/>
    <property type="project" value="UniProtKB-UniRule"/>
</dbReference>
<protein>
    <recommendedName>
        <fullName evidence="8">Glycogen synthase</fullName>
        <ecNumber evidence="8">2.4.1.21</ecNumber>
    </recommendedName>
    <alternativeName>
        <fullName evidence="8">Starch [bacterial glycogen] synthase</fullName>
    </alternativeName>
</protein>
<evidence type="ECO:0000259" key="10">
    <source>
        <dbReference type="Pfam" id="PF08323"/>
    </source>
</evidence>
<dbReference type="NCBIfam" id="NF001899">
    <property type="entry name" value="PRK00654.1-2"/>
    <property type="match status" value="1"/>
</dbReference>
<reference evidence="11 12" key="1">
    <citation type="journal article" date="2012" name="Extremophiles">
        <title>Thermotomaculum hydrothermale gen. nov., sp. nov., a novel heterotrophic thermophile within the phylum Acidobacteria from a deep-sea hydrothermal vent chimney in the Southern Okinawa Trough.</title>
        <authorList>
            <person name="Izumi H."/>
            <person name="Nunoura T."/>
            <person name="Miyazaki M."/>
            <person name="Mino S."/>
            <person name="Toki T."/>
            <person name="Takai K."/>
            <person name="Sako Y."/>
            <person name="Sawabe T."/>
            <person name="Nakagawa S."/>
        </authorList>
    </citation>
    <scope>NUCLEOTIDE SEQUENCE [LARGE SCALE GENOMIC DNA]</scope>
    <source>
        <strain evidence="11 12">AC55</strain>
    </source>
</reference>
<comment type="pathway">
    <text evidence="3 8">Glycan biosynthesis; glycogen biosynthesis.</text>
</comment>
<dbReference type="EC" id="2.4.1.21" evidence="8"/>
<dbReference type="AlphaFoldDB" id="A0A7R6PWC8"/>
<dbReference type="GO" id="GO:0005978">
    <property type="term" value="P:glycogen biosynthetic process"/>
    <property type="evidence" value="ECO:0007669"/>
    <property type="project" value="UniProtKB-UniRule"/>
</dbReference>
<dbReference type="SUPFAM" id="SSF53756">
    <property type="entry name" value="UDP-Glycosyltransferase/glycogen phosphorylase"/>
    <property type="match status" value="1"/>
</dbReference>
<gene>
    <name evidence="8 11" type="primary">glgA</name>
    <name evidence="11" type="ORF">TTHT_0191</name>
</gene>
<dbReference type="Pfam" id="PF08323">
    <property type="entry name" value="Glyco_transf_5"/>
    <property type="match status" value="1"/>
</dbReference>
<dbReference type="PANTHER" id="PTHR45825:SF11">
    <property type="entry name" value="ALPHA AMYLASE DOMAIN-CONTAINING PROTEIN"/>
    <property type="match status" value="1"/>
</dbReference>
<sequence length="479" mass="55596">MKVLYGVAEYYPLVKTGGLGDAAGAYTKALSKRHKVYAVLPGYSKIDRKKYGFKPVKGFELSIPIGDRDVKGYVEKAELDKNLTIYLICNDEYFDRENLFGDGVTPYKDNAERFLFFSRGILELAAYLKEIDVIHLNDWHTAIGMFYLKEFYKKIGKIDKKVKSVFTIHNLGYQGIFWQYDMYLLNVDWKYFNPEGLEFYNHINYLKSGIIYSDIVTTVSPTYAKEIQTPEFGFGLDGVLRKRADNLFGILNGVDYSVWHPWRDKFIPYKYNKKLFDRKLKNKIALQKELGLEVNPEQPMLVMVSRLIDQKGIDLITPVFDMLVDLGVQIVILGTGEKHYVDFFNWKEHQFKGKVVGYMAYNEEVAHKLYAAGDIYLMPSKYEPCGLSQMYAMKYGTVPVVRNTGGLKDTVIDIDEGIEKATGFKFEYYSPYAFYEAVRKAVTLYKTNREEFKKLALNGMDTKFTWEKTVKEYIKLYKK</sequence>
<dbReference type="KEGG" id="thyd:TTHT_0191"/>
<keyword evidence="7 8" id="KW-0320">Glycogen biosynthesis</keyword>
<dbReference type="InterPro" id="IPR011835">
    <property type="entry name" value="GS/SS"/>
</dbReference>
<dbReference type="InterPro" id="IPR013534">
    <property type="entry name" value="Starch_synth_cat_dom"/>
</dbReference>
<feature type="domain" description="Glycosyl transferase family 1" evidence="9">
    <location>
        <begin position="294"/>
        <end position="450"/>
    </location>
</feature>
<name>A0A7R6PWC8_9BACT</name>
<evidence type="ECO:0000259" key="9">
    <source>
        <dbReference type="Pfam" id="PF00534"/>
    </source>
</evidence>
<organism evidence="11 12">
    <name type="scientific">Thermotomaculum hydrothermale</name>
    <dbReference type="NCBI Taxonomy" id="981385"/>
    <lineage>
        <taxon>Bacteria</taxon>
        <taxon>Pseudomonadati</taxon>
        <taxon>Acidobacteriota</taxon>
        <taxon>Holophagae</taxon>
        <taxon>Thermotomaculales</taxon>
        <taxon>Thermotomaculaceae</taxon>
        <taxon>Thermotomaculum</taxon>
    </lineage>
</organism>
<dbReference type="RefSeq" id="WP_201328153.1">
    <property type="nucleotide sequence ID" value="NZ_AP017470.1"/>
</dbReference>
<proteinExistence type="inferred from homology"/>
<evidence type="ECO:0000313" key="12">
    <source>
        <dbReference type="Proteomes" id="UP000595564"/>
    </source>
</evidence>
<dbReference type="NCBIfam" id="TIGR02095">
    <property type="entry name" value="glgA"/>
    <property type="match status" value="1"/>
</dbReference>
<dbReference type="EMBL" id="AP017470">
    <property type="protein sequence ID" value="BBB31820.1"/>
    <property type="molecule type" value="Genomic_DNA"/>
</dbReference>
<evidence type="ECO:0000256" key="8">
    <source>
        <dbReference type="HAMAP-Rule" id="MF_00484"/>
    </source>
</evidence>
<comment type="function">
    <text evidence="2 8">Synthesizes alpha-1,4-glucan chains using ADP-glucose.</text>
</comment>
<keyword evidence="6 8" id="KW-0808">Transferase</keyword>
<evidence type="ECO:0000313" key="11">
    <source>
        <dbReference type="EMBL" id="BBB31820.1"/>
    </source>
</evidence>
<evidence type="ECO:0000256" key="7">
    <source>
        <dbReference type="ARBA" id="ARBA00023056"/>
    </source>
</evidence>
<keyword evidence="5 8" id="KW-0328">Glycosyltransferase</keyword>
<dbReference type="PANTHER" id="PTHR45825">
    <property type="entry name" value="GRANULE-BOUND STARCH SYNTHASE 1, CHLOROPLASTIC/AMYLOPLASTIC"/>
    <property type="match status" value="1"/>
</dbReference>
<dbReference type="CDD" id="cd03791">
    <property type="entry name" value="GT5_Glycogen_synthase_DULL1-like"/>
    <property type="match status" value="1"/>
</dbReference>
<keyword evidence="12" id="KW-1185">Reference proteome</keyword>
<dbReference type="GO" id="GO:0004373">
    <property type="term" value="F:alpha-1,4-glucan glucosyltransferase (UDP-glucose donor) activity"/>
    <property type="evidence" value="ECO:0007669"/>
    <property type="project" value="InterPro"/>
</dbReference>
<dbReference type="Proteomes" id="UP000595564">
    <property type="component" value="Chromosome"/>
</dbReference>
<evidence type="ECO:0000256" key="2">
    <source>
        <dbReference type="ARBA" id="ARBA00002764"/>
    </source>
</evidence>
<accession>A0A7R6PWC8</accession>
<feature type="binding site" evidence="8">
    <location>
        <position position="15"/>
    </location>
    <ligand>
        <name>ADP-alpha-D-glucose</name>
        <dbReference type="ChEBI" id="CHEBI:57498"/>
    </ligand>
</feature>
<evidence type="ECO:0000256" key="4">
    <source>
        <dbReference type="ARBA" id="ARBA00010281"/>
    </source>
</evidence>
<feature type="domain" description="Starch synthase catalytic" evidence="10">
    <location>
        <begin position="2"/>
        <end position="242"/>
    </location>
</feature>
<dbReference type="Pfam" id="PF00534">
    <property type="entry name" value="Glycos_transf_1"/>
    <property type="match status" value="1"/>
</dbReference>
<evidence type="ECO:0000256" key="6">
    <source>
        <dbReference type="ARBA" id="ARBA00022679"/>
    </source>
</evidence>
<dbReference type="UniPathway" id="UPA00164"/>